<keyword evidence="2" id="KW-0004">4Fe-4S</keyword>
<dbReference type="STRING" id="72359.L7JYG9"/>
<evidence type="ECO:0000259" key="4">
    <source>
        <dbReference type="Pfam" id="PF02906"/>
    </source>
</evidence>
<dbReference type="Gene3D" id="3.40.50.1780">
    <property type="match status" value="1"/>
</dbReference>
<dbReference type="InterPro" id="IPR004108">
    <property type="entry name" value="Fe_hydrogenase_lsu_C"/>
</dbReference>
<dbReference type="GO" id="GO:0051539">
    <property type="term" value="F:4 iron, 4 sulfur cluster binding"/>
    <property type="evidence" value="ECO:0007669"/>
    <property type="project" value="UniProtKB-KW"/>
</dbReference>
<dbReference type="HOGENOM" id="CLU_683513_0_0_1"/>
<feature type="compositionally biased region" description="Basic and acidic residues" evidence="3">
    <location>
        <begin position="231"/>
        <end position="260"/>
    </location>
</feature>
<dbReference type="EMBL" id="JH993845">
    <property type="protein sequence ID" value="ELQ76479.1"/>
    <property type="molecule type" value="Genomic_DNA"/>
</dbReference>
<feature type="compositionally biased region" description="Basic and acidic residues" evidence="3">
    <location>
        <begin position="269"/>
        <end position="279"/>
    </location>
</feature>
<keyword evidence="6" id="KW-1185">Reference proteome</keyword>
<dbReference type="InParanoid" id="L7JYG9"/>
<reference evidence="5 6" key="1">
    <citation type="journal article" date="2012" name="PLoS Pathog.">
        <title>The genome of the obligate intracellular parasite Trachipleistophora hominis: new insights into microsporidian genome dynamics and reductive evolution.</title>
        <authorList>
            <person name="Heinz E."/>
            <person name="Williams T.A."/>
            <person name="Nakjang S."/>
            <person name="Noel C.J."/>
            <person name="Swan D.C."/>
            <person name="Goldberg A.V."/>
            <person name="Harris S.R."/>
            <person name="Weinmaier T."/>
            <person name="Markert S."/>
            <person name="Becher D."/>
            <person name="Bernhardt J."/>
            <person name="Dagan T."/>
            <person name="Hacker C."/>
            <person name="Lucocq J.M."/>
            <person name="Schweder T."/>
            <person name="Rattei T."/>
            <person name="Hall N."/>
            <person name="Hirt R.P."/>
            <person name="Embley T.M."/>
        </authorList>
    </citation>
    <scope>NUCLEOTIDE SEQUENCE [LARGE SCALE GENOMIC DNA]</scope>
</reference>
<dbReference type="GO" id="GO:0008901">
    <property type="term" value="F:ferredoxin hydrogenase activity"/>
    <property type="evidence" value="ECO:0007669"/>
    <property type="project" value="UniProtKB-EC"/>
</dbReference>
<evidence type="ECO:0000256" key="3">
    <source>
        <dbReference type="SAM" id="MobiDB-lite"/>
    </source>
</evidence>
<organism evidence="5 6">
    <name type="scientific">Trachipleistophora hominis</name>
    <name type="common">Microsporidian parasite</name>
    <dbReference type="NCBI Taxonomy" id="72359"/>
    <lineage>
        <taxon>Eukaryota</taxon>
        <taxon>Fungi</taxon>
        <taxon>Fungi incertae sedis</taxon>
        <taxon>Microsporidia</taxon>
        <taxon>Pleistophoridae</taxon>
        <taxon>Trachipleistophora</taxon>
    </lineage>
</organism>
<name>L7JYG9_TRAHO</name>
<evidence type="ECO:0000313" key="6">
    <source>
        <dbReference type="Proteomes" id="UP000011185"/>
    </source>
</evidence>
<dbReference type="VEuPathDB" id="MicrosporidiaDB:THOM_0506"/>
<feature type="region of interest" description="Disordered" evidence="3">
    <location>
        <begin position="294"/>
        <end position="328"/>
    </location>
</feature>
<dbReference type="EC" id="1.12.7.2" evidence="5"/>
<dbReference type="OrthoDB" id="10253113at2759"/>
<gene>
    <name evidence="5" type="ORF">THOM_0506</name>
</gene>
<dbReference type="PANTHER" id="PTHR11615">
    <property type="entry name" value="NITRATE, FORMATE, IRON DEHYDROGENASE"/>
    <property type="match status" value="1"/>
</dbReference>
<dbReference type="OMA" id="MRYNFVD"/>
<evidence type="ECO:0000256" key="2">
    <source>
        <dbReference type="ARBA" id="ARBA00022485"/>
    </source>
</evidence>
<evidence type="ECO:0000313" key="5">
    <source>
        <dbReference type="EMBL" id="ELQ76479.1"/>
    </source>
</evidence>
<dbReference type="Proteomes" id="UP000011185">
    <property type="component" value="Unassembled WGS sequence"/>
</dbReference>
<feature type="domain" description="Iron hydrogenase large subunit C-terminal" evidence="4">
    <location>
        <begin position="121"/>
        <end position="213"/>
    </location>
</feature>
<accession>L7JYG9</accession>
<dbReference type="InterPro" id="IPR009016">
    <property type="entry name" value="Fe_hydrogenase"/>
</dbReference>
<dbReference type="InterPro" id="IPR050340">
    <property type="entry name" value="Cytosolic_Fe-S_CAF"/>
</dbReference>
<feature type="compositionally biased region" description="Basic and acidic residues" evidence="3">
    <location>
        <begin position="300"/>
        <end position="328"/>
    </location>
</feature>
<dbReference type="Pfam" id="PF02906">
    <property type="entry name" value="Fe_hyd_lg_C"/>
    <property type="match status" value="1"/>
</dbReference>
<keyword evidence="2" id="KW-0411">Iron-sulfur</keyword>
<comment type="similarity">
    <text evidence="1">Belongs to the NARF family.</text>
</comment>
<keyword evidence="2" id="KW-0408">Iron</keyword>
<dbReference type="Gene3D" id="3.40.950.10">
    <property type="entry name" value="Fe-only Hydrogenase (Larger Subunit), Chain L, domain 3"/>
    <property type="match status" value="1"/>
</dbReference>
<keyword evidence="2" id="KW-0479">Metal-binding</keyword>
<feature type="region of interest" description="Disordered" evidence="3">
    <location>
        <begin position="225"/>
        <end position="282"/>
    </location>
</feature>
<dbReference type="AlphaFoldDB" id="L7JYG9"/>
<sequence>MRRPHMNKKINPCIKGEKPFELTLNDCLACSGCVSMEETKITAEDLQNVPINLIMSHYSVLNLCNEIKKQQLKQNKDDSTNLHAITVKEWYAYLQNALRRKFSVKRIVNTYDYQQLSNYMIYNELLTKNKLILSECPGVVAYVERRRPDLIPYLSEVPSLQQMCAYLCEEEGVLTVGVMQCHDKRLEGGVRVDYVLSSKDIYEICSDVRINFEVDNNDRDIYDDVGVGNEGKGDNNGRDIHDDVGVGNEGKGDNNGRDTYDDVGVGNEGKGDNNGRDIYDDVGVNGKDNNIYETCNGVHTNDKDDNNTNTHNDRLSPEQHSKNSSEHVLTNEKEFLTGITPYLIKMLNLTIERIQTINKSYRVLHFKNSSLTFAHITGLKNLLNFLNDEEMRYNFVDIFLCDDRCFGGPGQIKNNVQNDYAHYFKLVGLNTNEEVIVPQVLKDKKRIFENRKIYRSNFKVEW</sequence>
<dbReference type="SUPFAM" id="SSF53920">
    <property type="entry name" value="Fe-only hydrogenase"/>
    <property type="match status" value="2"/>
</dbReference>
<keyword evidence="5" id="KW-0560">Oxidoreductase</keyword>
<proteinExistence type="inferred from homology"/>
<protein>
    <submittedName>
        <fullName evidence="5">Ferredoxin hydrogenase</fullName>
        <ecNumber evidence="5">1.12.7.2</ecNumber>
    </submittedName>
</protein>
<evidence type="ECO:0000256" key="1">
    <source>
        <dbReference type="ARBA" id="ARBA00006596"/>
    </source>
</evidence>